<reference evidence="3 4" key="1">
    <citation type="submission" date="2023-10" db="EMBL/GenBank/DDBJ databases">
        <title>Bacteria for the degradation of biodegradable plastic PBAT(Polybutylene adipate terephthalate).</title>
        <authorList>
            <person name="Weon H.-Y."/>
            <person name="Yeon J."/>
        </authorList>
    </citation>
    <scope>NUCLEOTIDE SEQUENCE [LARGE SCALE GENOMIC DNA]</scope>
    <source>
        <strain evidence="3 4">SBD 7-3</strain>
    </source>
</reference>
<keyword evidence="4" id="KW-1185">Reference proteome</keyword>
<accession>A0ABZ0CLV1</accession>
<evidence type="ECO:0000313" key="3">
    <source>
        <dbReference type="EMBL" id="WOB05957.1"/>
    </source>
</evidence>
<gene>
    <name evidence="3" type="ORF">RXV79_13605</name>
</gene>
<name>A0ABZ0CLV1_9BURK</name>
<keyword evidence="1" id="KW-0175">Coiled coil</keyword>
<protein>
    <submittedName>
        <fullName evidence="3">Uncharacterized protein</fullName>
    </submittedName>
</protein>
<feature type="region of interest" description="Disordered" evidence="2">
    <location>
        <begin position="1"/>
        <end position="21"/>
    </location>
</feature>
<feature type="coiled-coil region" evidence="1">
    <location>
        <begin position="30"/>
        <end position="57"/>
    </location>
</feature>
<proteinExistence type="predicted"/>
<dbReference type="EMBL" id="CP136336">
    <property type="protein sequence ID" value="WOB05957.1"/>
    <property type="molecule type" value="Genomic_DNA"/>
</dbReference>
<sequence length="64" mass="7139">MSAHAPATPHPTPKRPDELDRERRLLLERARELGVTAEELSAELEALALQAEAVLHRLRGGRVH</sequence>
<dbReference type="Proteomes" id="UP001303946">
    <property type="component" value="Chromosome"/>
</dbReference>
<evidence type="ECO:0000313" key="4">
    <source>
        <dbReference type="Proteomes" id="UP001303946"/>
    </source>
</evidence>
<organism evidence="3 4">
    <name type="scientific">Piscinibacter gummiphilus</name>
    <dbReference type="NCBI Taxonomy" id="946333"/>
    <lineage>
        <taxon>Bacteria</taxon>
        <taxon>Pseudomonadati</taxon>
        <taxon>Pseudomonadota</taxon>
        <taxon>Betaproteobacteria</taxon>
        <taxon>Burkholderiales</taxon>
        <taxon>Sphaerotilaceae</taxon>
        <taxon>Piscinibacter</taxon>
    </lineage>
</organism>
<dbReference type="RefSeq" id="WP_316698105.1">
    <property type="nucleotide sequence ID" value="NZ_CP136336.1"/>
</dbReference>
<evidence type="ECO:0000256" key="1">
    <source>
        <dbReference type="SAM" id="Coils"/>
    </source>
</evidence>
<evidence type="ECO:0000256" key="2">
    <source>
        <dbReference type="SAM" id="MobiDB-lite"/>
    </source>
</evidence>